<dbReference type="PROSITE" id="PS00600">
    <property type="entry name" value="AA_TRANSFER_CLASS_3"/>
    <property type="match status" value="1"/>
</dbReference>
<comment type="similarity">
    <text evidence="10 11">Belongs to the class-III pyridoxal-phosphate-dependent aminotransferase family. BioA subfamily.</text>
</comment>
<dbReference type="SUPFAM" id="SSF53383">
    <property type="entry name" value="PLP-dependent transferases"/>
    <property type="match status" value="1"/>
</dbReference>
<evidence type="ECO:0000256" key="3">
    <source>
        <dbReference type="ARBA" id="ARBA00011738"/>
    </source>
</evidence>
<dbReference type="PANTHER" id="PTHR42684:SF17">
    <property type="entry name" value="ADENOSYLMETHIONINE-8-AMINO-7-OXONONANOATE AMINOTRANSFERASE"/>
    <property type="match status" value="1"/>
</dbReference>
<comment type="catalytic activity">
    <reaction evidence="11">
        <text>(8S)-8-amino-7-oxononanoate + S-adenosyl-L-methionine = S-adenosyl-4-methylsulfanyl-2-oxobutanoate + (7R,8S)-7,8-diammoniononanoate</text>
        <dbReference type="Rhea" id="RHEA:16861"/>
        <dbReference type="ChEBI" id="CHEBI:16490"/>
        <dbReference type="ChEBI" id="CHEBI:59789"/>
        <dbReference type="ChEBI" id="CHEBI:149468"/>
        <dbReference type="ChEBI" id="CHEBI:149469"/>
        <dbReference type="EC" id="2.6.1.62"/>
    </reaction>
</comment>
<dbReference type="EC" id="2.6.1.62" evidence="11"/>
<feature type="binding site" evidence="11">
    <location>
        <position position="281"/>
    </location>
    <ligand>
        <name>substrate</name>
    </ligand>
</feature>
<evidence type="ECO:0000256" key="4">
    <source>
        <dbReference type="ARBA" id="ARBA00022490"/>
    </source>
</evidence>
<dbReference type="NCBIfam" id="NF004624">
    <property type="entry name" value="PRK05964.1"/>
    <property type="match status" value="1"/>
</dbReference>
<keyword evidence="5 11" id="KW-0032">Aminotransferase</keyword>
<dbReference type="OrthoDB" id="9801052at2"/>
<dbReference type="InterPro" id="IPR005815">
    <property type="entry name" value="BioA"/>
</dbReference>
<dbReference type="FunFam" id="3.40.640.10:FF:000078">
    <property type="entry name" value="Adenosylmethionine-8-amino-7-oxononanoate aminotransferase"/>
    <property type="match status" value="1"/>
</dbReference>
<dbReference type="GO" id="GO:0030170">
    <property type="term" value="F:pyridoxal phosphate binding"/>
    <property type="evidence" value="ECO:0007669"/>
    <property type="project" value="UniProtKB-UniRule"/>
</dbReference>
<comment type="function">
    <text evidence="11">Catalyzes the transfer of the alpha-amino group from S-adenosyl-L-methionine (SAM) to 7-keto-8-aminopelargonic acid (KAPA) to form 7,8-diaminopelargonic acid (DAPA). It is the only aminotransferase known to utilize SAM as an amino donor.</text>
</comment>
<dbReference type="InterPro" id="IPR005814">
    <property type="entry name" value="Aminotrans_3"/>
</dbReference>
<feature type="binding site" evidence="11">
    <location>
        <begin position="317"/>
        <end position="318"/>
    </location>
    <ligand>
        <name>pyridoxal 5'-phosphate</name>
        <dbReference type="ChEBI" id="CHEBI:597326"/>
    </ligand>
</feature>
<feature type="binding site" evidence="11">
    <location>
        <position position="146"/>
    </location>
    <ligand>
        <name>substrate</name>
    </ligand>
</feature>
<dbReference type="GO" id="GO:0004015">
    <property type="term" value="F:adenosylmethionine-8-amino-7-oxononanoate transaminase activity"/>
    <property type="evidence" value="ECO:0007669"/>
    <property type="project" value="UniProtKB-UniRule"/>
</dbReference>
<keyword evidence="4 11" id="KW-0963">Cytoplasm</keyword>
<dbReference type="Gene3D" id="3.90.1150.10">
    <property type="entry name" value="Aspartate Aminotransferase, domain 1"/>
    <property type="match status" value="1"/>
</dbReference>
<feature type="modified residue" description="N6-(pyridoxal phosphate)lysine" evidence="11">
    <location>
        <position position="281"/>
    </location>
</feature>
<proteinExistence type="inferred from homology"/>
<dbReference type="EMBL" id="FQVM01000023">
    <property type="protein sequence ID" value="SHE99656.1"/>
    <property type="molecule type" value="Genomic_DNA"/>
</dbReference>
<evidence type="ECO:0000256" key="2">
    <source>
        <dbReference type="ARBA" id="ARBA00004496"/>
    </source>
</evidence>
<dbReference type="InterPro" id="IPR015422">
    <property type="entry name" value="PyrdxlP-dep_Trfase_small"/>
</dbReference>
<gene>
    <name evidence="11" type="primary">bioA</name>
    <name evidence="12" type="ORF">SAMN05443638_12313</name>
</gene>
<keyword evidence="9 11" id="KW-0663">Pyridoxal phosphate</keyword>
<dbReference type="AlphaFoldDB" id="A0A1M4Y263"/>
<evidence type="ECO:0000256" key="10">
    <source>
        <dbReference type="ARBA" id="ARBA00060970"/>
    </source>
</evidence>
<dbReference type="GO" id="GO:0009102">
    <property type="term" value="P:biotin biosynthetic process"/>
    <property type="evidence" value="ECO:0007669"/>
    <property type="project" value="UniProtKB-UniRule"/>
</dbReference>
<reference evidence="12 13" key="1">
    <citation type="submission" date="2016-11" db="EMBL/GenBank/DDBJ databases">
        <authorList>
            <person name="Jaros S."/>
            <person name="Januszkiewicz K."/>
            <person name="Wedrychowicz H."/>
        </authorList>
    </citation>
    <scope>NUCLEOTIDE SEQUENCE [LARGE SCALE GENOMIC DNA]</scope>
    <source>
        <strain evidence="12 13">DSM 2631</strain>
    </source>
</reference>
<feature type="binding site" evidence="11">
    <location>
        <position position="412"/>
    </location>
    <ligand>
        <name>substrate</name>
    </ligand>
</feature>
<evidence type="ECO:0000313" key="13">
    <source>
        <dbReference type="Proteomes" id="UP000184035"/>
    </source>
</evidence>
<dbReference type="STRING" id="1533.SAMN05443638_12313"/>
<dbReference type="PIRSF" id="PIRSF000521">
    <property type="entry name" value="Transaminase_4ab_Lys_Orn"/>
    <property type="match status" value="1"/>
</dbReference>
<evidence type="ECO:0000256" key="9">
    <source>
        <dbReference type="ARBA" id="ARBA00022898"/>
    </source>
</evidence>
<evidence type="ECO:0000256" key="6">
    <source>
        <dbReference type="ARBA" id="ARBA00022679"/>
    </source>
</evidence>
<feature type="binding site" evidence="11">
    <location>
        <position position="53"/>
    </location>
    <ligand>
        <name>substrate</name>
    </ligand>
</feature>
<evidence type="ECO:0000256" key="5">
    <source>
        <dbReference type="ARBA" id="ARBA00022576"/>
    </source>
</evidence>
<dbReference type="Gene3D" id="3.40.640.10">
    <property type="entry name" value="Type I PLP-dependent aspartate aminotransferase-like (Major domain)"/>
    <property type="match status" value="1"/>
</dbReference>
<name>A0A1M4Y263_9CLOT</name>
<keyword evidence="7 11" id="KW-0949">S-adenosyl-L-methionine</keyword>
<dbReference type="RefSeq" id="WP_072896990.1">
    <property type="nucleotide sequence ID" value="NZ_FQVM01000023.1"/>
</dbReference>
<evidence type="ECO:0000313" key="12">
    <source>
        <dbReference type="EMBL" id="SHE99656.1"/>
    </source>
</evidence>
<feature type="site" description="Participates in the substrate recognition with KAPA and in a stacking interaction with the adenine ring of SAM" evidence="11">
    <location>
        <position position="16"/>
    </location>
</feature>
<accession>A0A1M4Y263</accession>
<keyword evidence="8 11" id="KW-0093">Biotin biosynthesis</keyword>
<keyword evidence="13" id="KW-1185">Reference proteome</keyword>
<feature type="binding site" evidence="11">
    <location>
        <begin position="113"/>
        <end position="114"/>
    </location>
    <ligand>
        <name>pyridoxal 5'-phosphate</name>
        <dbReference type="ChEBI" id="CHEBI:597326"/>
    </ligand>
</feature>
<comment type="pathway">
    <text evidence="11">Cofactor biosynthesis; biotin biosynthesis; 7,8-diaminononanoate from 8-amino-7-oxononanoate (SAM route): step 1/1.</text>
</comment>
<evidence type="ECO:0000256" key="7">
    <source>
        <dbReference type="ARBA" id="ARBA00022691"/>
    </source>
</evidence>
<organism evidence="12 13">
    <name type="scientific">Clostridium fallax</name>
    <dbReference type="NCBI Taxonomy" id="1533"/>
    <lineage>
        <taxon>Bacteria</taxon>
        <taxon>Bacillati</taxon>
        <taxon>Bacillota</taxon>
        <taxon>Clostridia</taxon>
        <taxon>Eubacteriales</taxon>
        <taxon>Clostridiaceae</taxon>
        <taxon>Clostridium</taxon>
    </lineage>
</organism>
<dbReference type="Pfam" id="PF00202">
    <property type="entry name" value="Aminotran_3"/>
    <property type="match status" value="1"/>
</dbReference>
<evidence type="ECO:0000256" key="8">
    <source>
        <dbReference type="ARBA" id="ARBA00022756"/>
    </source>
</evidence>
<dbReference type="Proteomes" id="UP000184035">
    <property type="component" value="Unassembled WGS sequence"/>
</dbReference>
<dbReference type="InterPro" id="IPR015421">
    <property type="entry name" value="PyrdxlP-dep_Trfase_major"/>
</dbReference>
<feature type="binding site" evidence="11">
    <location>
        <position position="252"/>
    </location>
    <ligand>
        <name>pyridoxal 5'-phosphate</name>
        <dbReference type="ChEBI" id="CHEBI:597326"/>
    </ligand>
</feature>
<keyword evidence="6 11" id="KW-0808">Transferase</keyword>
<comment type="cofactor">
    <cofactor evidence="1 11">
        <name>pyridoxal 5'-phosphate</name>
        <dbReference type="ChEBI" id="CHEBI:597326"/>
    </cofactor>
</comment>
<protein>
    <recommendedName>
        <fullName evidence="11">Adenosylmethionine-8-amino-7-oxononanoate aminotransferase</fullName>
        <ecNumber evidence="11">2.6.1.62</ecNumber>
    </recommendedName>
    <alternativeName>
        <fullName evidence="11">7,8-diamino-pelargonic acid aminotransferase</fullName>
        <shortName evidence="11">DAPA AT</shortName>
        <shortName evidence="11">DAPA aminotransferase</shortName>
    </alternativeName>
    <alternativeName>
        <fullName evidence="11">7,8-diaminononanoate synthase</fullName>
        <shortName evidence="11">DANS</shortName>
    </alternativeName>
    <alternativeName>
        <fullName evidence="11">Diaminopelargonic acid synthase</fullName>
    </alternativeName>
</protein>
<dbReference type="CDD" id="cd00610">
    <property type="entry name" value="OAT_like"/>
    <property type="match status" value="1"/>
</dbReference>
<sequence length="450" mass="51636">MKDLVKKDLKYIWHPCSQMKDYEELPPIVIEKGEGCYLYDTNGKEYLDCISSWWTSTLGHSNKRINEAIKSQIDNIEHVIFANFTNKPAIELAEKLVSITPERLTKVYFSDNGSSAVEIALKMSFHYHQQRGHKNKKRFLAILDAYHGETLGALSVGDLDLYSKIYKPLLLDTIRSEGPDCYRCKYNKNREECSAECFEHIENIVKNKHDEICSIIIEPMVQGAAGMKIYSPIYLKKLRELCDKYNIHLIADEIAMGFGRTGKMFACEHAGISPDLMCLSKGLTAGYMPMSVVMTSEDIYNEFYGDYSELRAFLHSHTYAGNAMASAIALENLKIFEEDNILEKSKEKGKLIKKLTLEKAKDNPFIGEVRSIGMITAIELVKNKETKESFNWKDRVGYSIYKIALEKGLLLRPLGNVLYFIPPHTIEEKDIKIMINKCFESISEFFYNYR</sequence>
<dbReference type="GO" id="GO:0005737">
    <property type="term" value="C:cytoplasm"/>
    <property type="evidence" value="ECO:0007669"/>
    <property type="project" value="UniProtKB-SubCell"/>
</dbReference>
<dbReference type="NCBIfam" id="TIGR00508">
    <property type="entry name" value="bioA"/>
    <property type="match status" value="1"/>
</dbReference>
<dbReference type="UniPathway" id="UPA00078">
    <property type="reaction ID" value="UER00160"/>
</dbReference>
<comment type="subcellular location">
    <subcellularLocation>
        <location evidence="2 11">Cytoplasm</location>
    </subcellularLocation>
</comment>
<dbReference type="PANTHER" id="PTHR42684">
    <property type="entry name" value="ADENOSYLMETHIONINE-8-AMINO-7-OXONONANOATE AMINOTRANSFERASE"/>
    <property type="match status" value="1"/>
</dbReference>
<feature type="binding site" evidence="11">
    <location>
        <position position="316"/>
    </location>
    <ligand>
        <name>substrate</name>
    </ligand>
</feature>
<dbReference type="InterPro" id="IPR015424">
    <property type="entry name" value="PyrdxlP-dep_Trfase"/>
</dbReference>
<dbReference type="InterPro" id="IPR049704">
    <property type="entry name" value="Aminotrans_3_PPA_site"/>
</dbReference>
<comment type="subunit">
    <text evidence="3 11">Homodimer.</text>
</comment>
<evidence type="ECO:0000256" key="11">
    <source>
        <dbReference type="HAMAP-Rule" id="MF_00834"/>
    </source>
</evidence>
<evidence type="ECO:0000256" key="1">
    <source>
        <dbReference type="ARBA" id="ARBA00001933"/>
    </source>
</evidence>
<dbReference type="HAMAP" id="MF_00834">
    <property type="entry name" value="BioA"/>
    <property type="match status" value="1"/>
</dbReference>